<evidence type="ECO:0000256" key="2">
    <source>
        <dbReference type="ARBA" id="ARBA00009477"/>
    </source>
</evidence>
<comment type="similarity">
    <text evidence="2">Belongs to the membrane fusion protein (MFP) (TC 8.A.1) family.</text>
</comment>
<organism evidence="7 8">
    <name type="scientific">Methylomusa anaerophila</name>
    <dbReference type="NCBI Taxonomy" id="1930071"/>
    <lineage>
        <taxon>Bacteria</taxon>
        <taxon>Bacillati</taxon>
        <taxon>Bacillota</taxon>
        <taxon>Negativicutes</taxon>
        <taxon>Selenomonadales</taxon>
        <taxon>Sporomusaceae</taxon>
        <taxon>Methylomusa</taxon>
    </lineage>
</organism>
<dbReference type="OrthoDB" id="8439633at2"/>
<accession>A0A348AHU7</accession>
<comment type="subcellular location">
    <subcellularLocation>
        <location evidence="1">Membrane</location>
        <topology evidence="1">Single-pass membrane protein</topology>
    </subcellularLocation>
</comment>
<evidence type="ECO:0000256" key="1">
    <source>
        <dbReference type="ARBA" id="ARBA00004167"/>
    </source>
</evidence>
<dbReference type="PANTHER" id="PTHR30386:SF26">
    <property type="entry name" value="TRANSPORT PROTEIN COMB"/>
    <property type="match status" value="1"/>
</dbReference>
<keyword evidence="3 6" id="KW-0812">Transmembrane</keyword>
<evidence type="ECO:0000256" key="4">
    <source>
        <dbReference type="ARBA" id="ARBA00022989"/>
    </source>
</evidence>
<dbReference type="InterPro" id="IPR022275">
    <property type="entry name" value="NHPM_bacteriocin_SS_HylD"/>
</dbReference>
<sequence length="323" mass="35061">MQKEQSQGLFRQEALEKLRSPDQLDKLFAPATPVAWIALATMLLLVFSALVWSVFGVMATKVNGTGMIIDADGLVNISSATSGRLAEIRVKVGDRIQRGQVVATVEQPDLEAQIARINRELNTAMSREDMANMVANLNELQDKLERNSRVISPVEGIVADWVASGVGDILAPGTPLLNVRIDEEARGEIKVLLYVPVLEGKKIRPGMTVQIAPGSVDATEYGTLVGQVHSVSNYPLQADSMTNWTGNKDLTTWILRQTGGAAMEVQVDLIKDNDTATGYLWSSIHGAPEKITAGTACTGSIVVKRQAPITKAFLKLNQWLRSD</sequence>
<dbReference type="RefSeq" id="WP_126307482.1">
    <property type="nucleotide sequence ID" value="NZ_AP018449.1"/>
</dbReference>
<dbReference type="Proteomes" id="UP000276437">
    <property type="component" value="Chromosome"/>
</dbReference>
<dbReference type="InterPro" id="IPR050739">
    <property type="entry name" value="MFP"/>
</dbReference>
<dbReference type="Gene3D" id="2.40.50.100">
    <property type="match status" value="1"/>
</dbReference>
<dbReference type="NCBIfam" id="TIGR03794">
    <property type="entry name" value="NHLM_micro_HlyD"/>
    <property type="match status" value="1"/>
</dbReference>
<dbReference type="AlphaFoldDB" id="A0A348AHU7"/>
<reference evidence="7 8" key="1">
    <citation type="journal article" date="2018" name="Int. J. Syst. Evol. Microbiol.">
        <title>Methylomusa anaerophila gen. nov., sp. nov., an anaerobic methanol-utilizing bacterium isolated from a microbial fuel cell.</title>
        <authorList>
            <person name="Amano N."/>
            <person name="Yamamuro A."/>
            <person name="Miyahara M."/>
            <person name="Kouzuma A."/>
            <person name="Abe T."/>
            <person name="Watanabe K."/>
        </authorList>
    </citation>
    <scope>NUCLEOTIDE SEQUENCE [LARGE SCALE GENOMIC DNA]</scope>
    <source>
        <strain evidence="7 8">MMFC1</strain>
    </source>
</reference>
<evidence type="ECO:0000256" key="5">
    <source>
        <dbReference type="ARBA" id="ARBA00023136"/>
    </source>
</evidence>
<keyword evidence="8" id="KW-1185">Reference proteome</keyword>
<dbReference type="KEGG" id="mana:MAMMFC1_01306"/>
<dbReference type="EMBL" id="AP018449">
    <property type="protein sequence ID" value="BBB90645.1"/>
    <property type="molecule type" value="Genomic_DNA"/>
</dbReference>
<dbReference type="GO" id="GO:0016020">
    <property type="term" value="C:membrane"/>
    <property type="evidence" value="ECO:0007669"/>
    <property type="project" value="UniProtKB-SubCell"/>
</dbReference>
<protein>
    <submittedName>
        <fullName evidence="7">HlyD family secretion protein</fullName>
    </submittedName>
</protein>
<feature type="transmembrane region" description="Helical" evidence="6">
    <location>
        <begin position="34"/>
        <end position="59"/>
    </location>
</feature>
<dbReference type="PANTHER" id="PTHR30386">
    <property type="entry name" value="MEMBRANE FUSION SUBUNIT OF EMRAB-TOLC MULTIDRUG EFFLUX PUMP"/>
    <property type="match status" value="1"/>
</dbReference>
<keyword evidence="4 6" id="KW-1133">Transmembrane helix</keyword>
<evidence type="ECO:0000313" key="7">
    <source>
        <dbReference type="EMBL" id="BBB90645.1"/>
    </source>
</evidence>
<proteinExistence type="inferred from homology"/>
<gene>
    <name evidence="7" type="ORF">MAMMFC1_01306</name>
</gene>
<evidence type="ECO:0000313" key="8">
    <source>
        <dbReference type="Proteomes" id="UP000276437"/>
    </source>
</evidence>
<name>A0A348AHU7_9FIRM</name>
<keyword evidence="5 6" id="KW-0472">Membrane</keyword>
<evidence type="ECO:0000256" key="3">
    <source>
        <dbReference type="ARBA" id="ARBA00022692"/>
    </source>
</evidence>
<evidence type="ECO:0000256" key="6">
    <source>
        <dbReference type="SAM" id="Phobius"/>
    </source>
</evidence>